<gene>
    <name evidence="1" type="ORF">DEX24_14660</name>
</gene>
<dbReference type="AlphaFoldDB" id="A0A2U3AI96"/>
<dbReference type="Proteomes" id="UP000245938">
    <property type="component" value="Unassembled WGS sequence"/>
</dbReference>
<accession>A0A2U3AI96</accession>
<evidence type="ECO:0000313" key="1">
    <source>
        <dbReference type="EMBL" id="PWI24255.1"/>
    </source>
</evidence>
<sequence>MEENINELLIKEKKEFNINSSNVKLLKVRELYDLNDDVIAFYYNIIEDEILKGYVLASVDPNLDSILEYGQLIGEKDTHYGEVLLSNNNLNAYYLGYQAIFFDTDVNSLNIQLEKKKNSIINKIEEEDKEYAEQIESLDLGLNEDVVIKNTKDLQLFAIDPNGMSTLNWTKIIGAVA</sequence>
<keyword evidence="2" id="KW-1185">Reference proteome</keyword>
<organism evidence="1 2">
    <name type="scientific">Kurthia sibirica</name>
    <dbReference type="NCBI Taxonomy" id="202750"/>
    <lineage>
        <taxon>Bacteria</taxon>
        <taxon>Bacillati</taxon>
        <taxon>Bacillota</taxon>
        <taxon>Bacilli</taxon>
        <taxon>Bacillales</taxon>
        <taxon>Caryophanaceae</taxon>
        <taxon>Kurthia</taxon>
    </lineage>
</organism>
<name>A0A2U3AI96_9BACL</name>
<protein>
    <submittedName>
        <fullName evidence="1">Uncharacterized protein</fullName>
    </submittedName>
</protein>
<proteinExistence type="predicted"/>
<reference evidence="1 2" key="1">
    <citation type="submission" date="2018-05" db="EMBL/GenBank/DDBJ databases">
        <title>Kurthia sibirica genome sequence.</title>
        <authorList>
            <person name="Maclea K.S."/>
            <person name="Goen A.E."/>
        </authorList>
    </citation>
    <scope>NUCLEOTIDE SEQUENCE [LARGE SCALE GENOMIC DNA]</scope>
    <source>
        <strain evidence="1 2">ATCC 49154</strain>
    </source>
</reference>
<comment type="caution">
    <text evidence="1">The sequence shown here is derived from an EMBL/GenBank/DDBJ whole genome shotgun (WGS) entry which is preliminary data.</text>
</comment>
<evidence type="ECO:0000313" key="2">
    <source>
        <dbReference type="Proteomes" id="UP000245938"/>
    </source>
</evidence>
<dbReference type="EMBL" id="QFVR01000025">
    <property type="protein sequence ID" value="PWI24255.1"/>
    <property type="molecule type" value="Genomic_DNA"/>
</dbReference>